<reference evidence="1 2" key="1">
    <citation type="journal article" date="2019" name="Commun. Biol.">
        <title>The bagworm genome reveals a unique fibroin gene that provides high tensile strength.</title>
        <authorList>
            <person name="Kono N."/>
            <person name="Nakamura H."/>
            <person name="Ohtoshi R."/>
            <person name="Tomita M."/>
            <person name="Numata K."/>
            <person name="Arakawa K."/>
        </authorList>
    </citation>
    <scope>NUCLEOTIDE SEQUENCE [LARGE SCALE GENOMIC DNA]</scope>
</reference>
<dbReference type="PANTHER" id="PTHR36688:SF2">
    <property type="entry name" value="ENDONUCLEASE_EXONUCLEASE_PHOSPHATASE DOMAIN-CONTAINING PROTEIN"/>
    <property type="match status" value="1"/>
</dbReference>
<evidence type="ECO:0000313" key="1">
    <source>
        <dbReference type="EMBL" id="GBP97931.1"/>
    </source>
</evidence>
<gene>
    <name evidence="1" type="primary">pol</name>
    <name evidence="1" type="ORF">EVAR_102317_1</name>
</gene>
<keyword evidence="1" id="KW-0808">Transferase</keyword>
<dbReference type="AlphaFoldDB" id="A0A4C2AAM7"/>
<dbReference type="PANTHER" id="PTHR36688">
    <property type="entry name" value="ENDO/EXONUCLEASE/PHOSPHATASE DOMAIN-CONTAINING PROTEIN"/>
    <property type="match status" value="1"/>
</dbReference>
<comment type="caution">
    <text evidence="1">The sequence shown here is derived from an EMBL/GenBank/DDBJ whole genome shotgun (WGS) entry which is preliminary data.</text>
</comment>
<evidence type="ECO:0000313" key="2">
    <source>
        <dbReference type="Proteomes" id="UP000299102"/>
    </source>
</evidence>
<keyword evidence="1" id="KW-0695">RNA-directed DNA polymerase</keyword>
<proteinExistence type="predicted"/>
<name>A0A4C2AAM7_EUMVA</name>
<dbReference type="EMBL" id="BGZK01003030">
    <property type="protein sequence ID" value="GBP97931.1"/>
    <property type="molecule type" value="Genomic_DNA"/>
</dbReference>
<dbReference type="InterPro" id="IPR052560">
    <property type="entry name" value="RdDP_mobile_element"/>
</dbReference>
<organism evidence="1 2">
    <name type="scientific">Eumeta variegata</name>
    <name type="common">Bagworm moth</name>
    <name type="synonym">Eumeta japonica</name>
    <dbReference type="NCBI Taxonomy" id="151549"/>
    <lineage>
        <taxon>Eukaryota</taxon>
        <taxon>Metazoa</taxon>
        <taxon>Ecdysozoa</taxon>
        <taxon>Arthropoda</taxon>
        <taxon>Hexapoda</taxon>
        <taxon>Insecta</taxon>
        <taxon>Pterygota</taxon>
        <taxon>Neoptera</taxon>
        <taxon>Endopterygota</taxon>
        <taxon>Lepidoptera</taxon>
        <taxon>Glossata</taxon>
        <taxon>Ditrysia</taxon>
        <taxon>Tineoidea</taxon>
        <taxon>Psychidae</taxon>
        <taxon>Oiketicinae</taxon>
        <taxon>Eumeta</taxon>
    </lineage>
</organism>
<dbReference type="OrthoDB" id="416454at2759"/>
<protein>
    <submittedName>
        <fullName evidence="1">RNA-directed DNA polymerase from mobile element jockey</fullName>
    </submittedName>
</protein>
<dbReference type="Proteomes" id="UP000299102">
    <property type="component" value="Unassembled WGS sequence"/>
</dbReference>
<accession>A0A4C2AAM7</accession>
<keyword evidence="2" id="KW-1185">Reference proteome</keyword>
<sequence>MPTDIETYKAIRDNLIDNSINHYTYKLKSERAYRVVIRGLHATEDTTMIKAELNKRDTRTEHLLVTLMARTAVILKIISNITLCHTKQRKFRQHQSKQHKHGETTVAAVYCPPCHSITAEEFEQFFKQLGPVFICGGAWARSDYDKATAFAEHLHEVFTPLTSNDLAKDDEIASYLQSPNLLCFPLKAVKLAEIAGEIKASKKKAPGYDLLDSTLLSNLPKRHNVPGNTFNACLRLCHYPTQWKLAQIVMILKPGKQIEEVSSHRPISLLPLIGKLFERVILNRLRPSFGYHTT</sequence>
<dbReference type="GO" id="GO:0003964">
    <property type="term" value="F:RNA-directed DNA polymerase activity"/>
    <property type="evidence" value="ECO:0007669"/>
    <property type="project" value="UniProtKB-KW"/>
</dbReference>
<keyword evidence="1" id="KW-0548">Nucleotidyltransferase</keyword>